<accession>A0A543D9K7</accession>
<comment type="caution">
    <text evidence="2">The sequence shown here is derived from an EMBL/GenBank/DDBJ whole genome shotgun (WGS) entry which is preliminary data.</text>
</comment>
<organism evidence="2 3">
    <name type="scientific">Pseudonocardia kunmingensis</name>
    <dbReference type="NCBI Taxonomy" id="630975"/>
    <lineage>
        <taxon>Bacteria</taxon>
        <taxon>Bacillati</taxon>
        <taxon>Actinomycetota</taxon>
        <taxon>Actinomycetes</taxon>
        <taxon>Pseudonocardiales</taxon>
        <taxon>Pseudonocardiaceae</taxon>
        <taxon>Pseudonocardia</taxon>
    </lineage>
</organism>
<feature type="region of interest" description="Disordered" evidence="1">
    <location>
        <begin position="58"/>
        <end position="139"/>
    </location>
</feature>
<proteinExistence type="predicted"/>
<dbReference type="AlphaFoldDB" id="A0A543D9K7"/>
<dbReference type="InterPro" id="IPR037233">
    <property type="entry name" value="CcmK-like_sf"/>
</dbReference>
<protein>
    <recommendedName>
        <fullName evidence="4">Antitoxin protein of toxin-antitoxin system</fullName>
    </recommendedName>
</protein>
<evidence type="ECO:0000313" key="2">
    <source>
        <dbReference type="EMBL" id="TQM05975.1"/>
    </source>
</evidence>
<gene>
    <name evidence="2" type="ORF">FB558_6201</name>
</gene>
<evidence type="ECO:0008006" key="4">
    <source>
        <dbReference type="Google" id="ProtNLM"/>
    </source>
</evidence>
<sequence>MGRMGLMDKAKELADAALVKAGEVSERAAELSGTAREKAPGYLDRAADLAVKAADATAGGLDRATGGRFHDKLEGATARVGETLDRPRAAQQPTTVDAEPEPEPPGPTPSGVAGQAGEPITPAATNPEATDPDGPKRAP</sequence>
<evidence type="ECO:0000256" key="1">
    <source>
        <dbReference type="SAM" id="MobiDB-lite"/>
    </source>
</evidence>
<dbReference type="Proteomes" id="UP000315677">
    <property type="component" value="Unassembled WGS sequence"/>
</dbReference>
<reference evidence="2 3" key="1">
    <citation type="submission" date="2019-06" db="EMBL/GenBank/DDBJ databases">
        <title>Sequencing the genomes of 1000 actinobacteria strains.</title>
        <authorList>
            <person name="Klenk H.-P."/>
        </authorList>
    </citation>
    <scope>NUCLEOTIDE SEQUENCE [LARGE SCALE GENOMIC DNA]</scope>
    <source>
        <strain evidence="2 3">DSM 45301</strain>
    </source>
</reference>
<evidence type="ECO:0000313" key="3">
    <source>
        <dbReference type="Proteomes" id="UP000315677"/>
    </source>
</evidence>
<name>A0A543D9K7_9PSEU</name>
<dbReference type="EMBL" id="VFPA01000004">
    <property type="protein sequence ID" value="TQM05975.1"/>
    <property type="molecule type" value="Genomic_DNA"/>
</dbReference>
<dbReference type="SUPFAM" id="SSF143414">
    <property type="entry name" value="CcmK-like"/>
    <property type="match status" value="1"/>
</dbReference>
<keyword evidence="3" id="KW-1185">Reference proteome</keyword>